<feature type="transmembrane region" description="Helical" evidence="1">
    <location>
        <begin position="6"/>
        <end position="22"/>
    </location>
</feature>
<evidence type="ECO:0000313" key="2">
    <source>
        <dbReference type="EMBL" id="MPM80585.1"/>
    </source>
</evidence>
<proteinExistence type="predicted"/>
<accession>A0A645CUL8</accession>
<evidence type="ECO:0000256" key="1">
    <source>
        <dbReference type="SAM" id="Phobius"/>
    </source>
</evidence>
<dbReference type="EMBL" id="VSSQ01030162">
    <property type="protein sequence ID" value="MPM80585.1"/>
    <property type="molecule type" value="Genomic_DNA"/>
</dbReference>
<sequence>MNAFNLNSIWGIFLLLIFFYVYDKFLKKTSFRKLGKPISLLIFALNLMDKKTWGEVK</sequence>
<organism evidence="2">
    <name type="scientific">bioreactor metagenome</name>
    <dbReference type="NCBI Taxonomy" id="1076179"/>
    <lineage>
        <taxon>unclassified sequences</taxon>
        <taxon>metagenomes</taxon>
        <taxon>ecological metagenomes</taxon>
    </lineage>
</organism>
<dbReference type="AlphaFoldDB" id="A0A645CUL8"/>
<keyword evidence="1" id="KW-1133">Transmembrane helix</keyword>
<protein>
    <submittedName>
        <fullName evidence="2">Uncharacterized protein</fullName>
    </submittedName>
</protein>
<reference evidence="2" key="1">
    <citation type="submission" date="2019-08" db="EMBL/GenBank/DDBJ databases">
        <authorList>
            <person name="Kucharzyk K."/>
            <person name="Murdoch R.W."/>
            <person name="Higgins S."/>
            <person name="Loffler F."/>
        </authorList>
    </citation>
    <scope>NUCLEOTIDE SEQUENCE</scope>
</reference>
<keyword evidence="1" id="KW-0472">Membrane</keyword>
<keyword evidence="1" id="KW-0812">Transmembrane</keyword>
<gene>
    <name evidence="2" type="ORF">SDC9_127634</name>
</gene>
<name>A0A645CUL8_9ZZZZ</name>
<comment type="caution">
    <text evidence="2">The sequence shown here is derived from an EMBL/GenBank/DDBJ whole genome shotgun (WGS) entry which is preliminary data.</text>
</comment>